<dbReference type="InterPro" id="IPR026870">
    <property type="entry name" value="Zinc_ribbon_dom"/>
</dbReference>
<gene>
    <name evidence="3" type="ORF">A2774_02000</name>
</gene>
<evidence type="ECO:0000256" key="1">
    <source>
        <dbReference type="SAM" id="Phobius"/>
    </source>
</evidence>
<proteinExistence type="predicted"/>
<organism evidence="3 4">
    <name type="scientific">Candidatus Roizmanbacteria bacterium RIFCSPHIGHO2_01_FULL_39_12c</name>
    <dbReference type="NCBI Taxonomy" id="1802031"/>
    <lineage>
        <taxon>Bacteria</taxon>
        <taxon>Candidatus Roizmaniibacteriota</taxon>
    </lineage>
</organism>
<dbReference type="AlphaFoldDB" id="A0A1F7GFQ6"/>
<accession>A0A1F7GFQ6</accession>
<keyword evidence="1" id="KW-0472">Membrane</keyword>
<dbReference type="Pfam" id="PF13240">
    <property type="entry name" value="Zn_Ribbon_1"/>
    <property type="match status" value="1"/>
</dbReference>
<keyword evidence="1" id="KW-1133">Transmembrane helix</keyword>
<reference evidence="3 4" key="1">
    <citation type="journal article" date="2016" name="Nat. Commun.">
        <title>Thousands of microbial genomes shed light on interconnected biogeochemical processes in an aquifer system.</title>
        <authorList>
            <person name="Anantharaman K."/>
            <person name="Brown C.T."/>
            <person name="Hug L.A."/>
            <person name="Sharon I."/>
            <person name="Castelle C.J."/>
            <person name="Probst A.J."/>
            <person name="Thomas B.C."/>
            <person name="Singh A."/>
            <person name="Wilkins M.J."/>
            <person name="Karaoz U."/>
            <person name="Brodie E.L."/>
            <person name="Williams K.H."/>
            <person name="Hubbard S.S."/>
            <person name="Banfield J.F."/>
        </authorList>
    </citation>
    <scope>NUCLEOTIDE SEQUENCE [LARGE SCALE GENOMIC DNA]</scope>
</reference>
<name>A0A1F7GFQ6_9BACT</name>
<dbReference type="EMBL" id="MFZG01000001">
    <property type="protein sequence ID" value="OGK17713.1"/>
    <property type="molecule type" value="Genomic_DNA"/>
</dbReference>
<protein>
    <recommendedName>
        <fullName evidence="2">Zinc-ribbon domain-containing protein</fullName>
    </recommendedName>
</protein>
<keyword evidence="1" id="KW-0812">Transmembrane</keyword>
<feature type="domain" description="Zinc-ribbon" evidence="2">
    <location>
        <begin position="3"/>
        <end position="24"/>
    </location>
</feature>
<evidence type="ECO:0000259" key="2">
    <source>
        <dbReference type="Pfam" id="PF13240"/>
    </source>
</evidence>
<evidence type="ECO:0000313" key="3">
    <source>
        <dbReference type="EMBL" id="OGK17713.1"/>
    </source>
</evidence>
<comment type="caution">
    <text evidence="3">The sequence shown here is derived from an EMBL/GenBank/DDBJ whole genome shotgun (WGS) entry which is preliminary data.</text>
</comment>
<evidence type="ECO:0000313" key="4">
    <source>
        <dbReference type="Proteomes" id="UP000177208"/>
    </source>
</evidence>
<dbReference type="Proteomes" id="UP000177208">
    <property type="component" value="Unassembled WGS sequence"/>
</dbReference>
<feature type="transmembrane region" description="Helical" evidence="1">
    <location>
        <begin position="62"/>
        <end position="79"/>
    </location>
</feature>
<sequence>MICKNCKKVNSDDARFCIHCGSDLSNSNVAVEEGSVDKYFAEKKSAFIEEAKSLADSEMKQGIIWFVIALVITFGSYLFTSEGGTYYVFWGAMIYGIYRLIRGFWYKLNPESLLQKAEKEAKKDK</sequence>
<feature type="transmembrane region" description="Helical" evidence="1">
    <location>
        <begin position="85"/>
        <end position="101"/>
    </location>
</feature>